<comment type="caution">
    <text evidence="2">The sequence shown here is derived from an EMBL/GenBank/DDBJ whole genome shotgun (WGS) entry which is preliminary data.</text>
</comment>
<name>A0A2H0ULV1_9BACT</name>
<dbReference type="AlphaFoldDB" id="A0A2H0ULV1"/>
<dbReference type="EMBL" id="PFBD01000005">
    <property type="protein sequence ID" value="PIR87392.1"/>
    <property type="molecule type" value="Genomic_DNA"/>
</dbReference>
<dbReference type="InterPro" id="IPR003837">
    <property type="entry name" value="GatC"/>
</dbReference>
<feature type="region of interest" description="Disordered" evidence="1">
    <location>
        <begin position="52"/>
        <end position="81"/>
    </location>
</feature>
<evidence type="ECO:0008006" key="4">
    <source>
        <dbReference type="Google" id="ProtNLM"/>
    </source>
</evidence>
<dbReference type="Gene3D" id="1.10.20.60">
    <property type="entry name" value="Glu-tRNAGln amidotransferase C subunit, N-terminal domain"/>
    <property type="match status" value="1"/>
</dbReference>
<evidence type="ECO:0000313" key="3">
    <source>
        <dbReference type="Proteomes" id="UP000229526"/>
    </source>
</evidence>
<gene>
    <name evidence="2" type="ORF">COU11_00715</name>
</gene>
<dbReference type="InterPro" id="IPR036113">
    <property type="entry name" value="Asp/Glu-ADT_sf_sub_c"/>
</dbReference>
<organism evidence="2 3">
    <name type="scientific">Candidatus Harrisonbacteria bacterium CG10_big_fil_rev_8_21_14_0_10_49_15</name>
    <dbReference type="NCBI Taxonomy" id="1974587"/>
    <lineage>
        <taxon>Bacteria</taxon>
        <taxon>Candidatus Harrisoniibacteriota</taxon>
    </lineage>
</organism>
<dbReference type="SUPFAM" id="SSF141000">
    <property type="entry name" value="Glu-tRNAGln amidotransferase C subunit"/>
    <property type="match status" value="1"/>
</dbReference>
<accession>A0A2H0ULV1</accession>
<evidence type="ECO:0000256" key="1">
    <source>
        <dbReference type="SAM" id="MobiDB-lite"/>
    </source>
</evidence>
<reference evidence="3" key="1">
    <citation type="submission" date="2017-09" db="EMBL/GenBank/DDBJ databases">
        <title>Depth-based differentiation of microbial function through sediment-hosted aquifers and enrichment of novel symbionts in the deep terrestrial subsurface.</title>
        <authorList>
            <person name="Probst A.J."/>
            <person name="Ladd B."/>
            <person name="Jarett J.K."/>
            <person name="Geller-Mcgrath D.E."/>
            <person name="Sieber C.M.K."/>
            <person name="Emerson J.B."/>
            <person name="Anantharaman K."/>
            <person name="Thomas B.C."/>
            <person name="Malmstrom R."/>
            <person name="Stieglmeier M."/>
            <person name="Klingl A."/>
            <person name="Woyke T."/>
            <person name="Ryan C.M."/>
            <person name="Banfield J.F."/>
        </authorList>
    </citation>
    <scope>NUCLEOTIDE SEQUENCE [LARGE SCALE GENOMIC DNA]</scope>
</reference>
<evidence type="ECO:0000313" key="2">
    <source>
        <dbReference type="EMBL" id="PIR87392.1"/>
    </source>
</evidence>
<protein>
    <recommendedName>
        <fullName evidence="4">Asp-tRNA(Asn)/Glu-tRNA(Gln) amidotransferase GatCAB subunit C</fullName>
    </recommendedName>
</protein>
<dbReference type="Proteomes" id="UP000229526">
    <property type="component" value="Unassembled WGS sequence"/>
</dbReference>
<dbReference type="GO" id="GO:0006450">
    <property type="term" value="P:regulation of translational fidelity"/>
    <property type="evidence" value="ECO:0007669"/>
    <property type="project" value="InterPro"/>
</dbReference>
<dbReference type="Pfam" id="PF02686">
    <property type="entry name" value="GatC"/>
    <property type="match status" value="1"/>
</dbReference>
<feature type="compositionally biased region" description="Basic and acidic residues" evidence="1">
    <location>
        <begin position="65"/>
        <end position="81"/>
    </location>
</feature>
<proteinExistence type="predicted"/>
<sequence length="102" mass="11764">MASIDKEQLEHLASLARLELDPASEEKMLADFGKILEHFVELQELPPRAEILRFPQNDPGSKKVQLRDDANDLPDHFNEPEKIIAQFPETEGRYNRIPPVFE</sequence>